<feature type="domain" description="FPG-type" evidence="16">
    <location>
        <begin position="235"/>
        <end position="269"/>
    </location>
</feature>
<proteinExistence type="inferred from homology"/>
<dbReference type="InterPro" id="IPR010979">
    <property type="entry name" value="Ribosomal_uS13-like_H2TH"/>
</dbReference>
<dbReference type="EC" id="4.2.99.18" evidence="15"/>
<comment type="function">
    <text evidence="15">Involved in base excision repair of DNA damaged by oxidation or by mutagenic agents. Acts as DNA glycosylase that recognizes and removes damaged bases. Has a preference for oxidized purines, such as 7,8-dihydro-8-oxoguanine (8-oxoG). Has AP (apurinic/apyrimidinic) lyase activity and introduces nicks in the DNA strand. Cleaves the DNA backbone by beta-delta elimination to generate a single-strand break at the site of the removed base with both 3'- and 5'-phosphates.</text>
</comment>
<dbReference type="Pfam" id="PF01149">
    <property type="entry name" value="Fapy_DNA_glyco"/>
    <property type="match status" value="1"/>
</dbReference>
<dbReference type="InterPro" id="IPR000214">
    <property type="entry name" value="Znf_DNA_glyclase/AP_lyase"/>
</dbReference>
<evidence type="ECO:0000256" key="1">
    <source>
        <dbReference type="ARBA" id="ARBA00001668"/>
    </source>
</evidence>
<feature type="binding site" evidence="15">
    <location>
        <position position="150"/>
    </location>
    <ligand>
        <name>DNA</name>
        <dbReference type="ChEBI" id="CHEBI:16991"/>
    </ligand>
</feature>
<dbReference type="SUPFAM" id="SSF57716">
    <property type="entry name" value="Glucocorticoid receptor-like (DNA-binding domain)"/>
    <property type="match status" value="1"/>
</dbReference>
<dbReference type="GO" id="GO:0003684">
    <property type="term" value="F:damaged DNA binding"/>
    <property type="evidence" value="ECO:0007669"/>
    <property type="project" value="InterPro"/>
</dbReference>
<keyword evidence="8 15" id="KW-0862">Zinc</keyword>
<dbReference type="SUPFAM" id="SSF46946">
    <property type="entry name" value="S13-like H2TH domain"/>
    <property type="match status" value="1"/>
</dbReference>
<evidence type="ECO:0000259" key="16">
    <source>
        <dbReference type="PROSITE" id="PS51066"/>
    </source>
</evidence>
<dbReference type="SUPFAM" id="SSF81624">
    <property type="entry name" value="N-terminal domain of MutM-like DNA repair proteins"/>
    <property type="match status" value="1"/>
</dbReference>
<dbReference type="AlphaFoldDB" id="A0A9E8HI17"/>
<dbReference type="InterPro" id="IPR010663">
    <property type="entry name" value="Znf_FPG/IleRS"/>
</dbReference>
<feature type="active site" description="Proton donor; for beta-elimination activity" evidence="15">
    <location>
        <position position="57"/>
    </location>
</feature>
<feature type="active site" description="Proton donor" evidence="15">
    <location>
        <position position="3"/>
    </location>
</feature>
<organism evidence="18 19">
    <name type="scientific">Alkalimarinus sediminis</name>
    <dbReference type="NCBI Taxonomy" id="1632866"/>
    <lineage>
        <taxon>Bacteria</taxon>
        <taxon>Pseudomonadati</taxon>
        <taxon>Pseudomonadota</taxon>
        <taxon>Gammaproteobacteria</taxon>
        <taxon>Alteromonadales</taxon>
        <taxon>Alteromonadaceae</taxon>
        <taxon>Alkalimarinus</taxon>
    </lineage>
</organism>
<keyword evidence="6 15" id="KW-0863">Zinc-finger</keyword>
<comment type="catalytic activity">
    <reaction evidence="14 15">
        <text>2'-deoxyribonucleotide-(2'-deoxyribose 5'-phosphate)-2'-deoxyribonucleotide-DNA = a 3'-end 2'-deoxyribonucleotide-(2,3-dehydro-2,3-deoxyribose 5'-phosphate)-DNA + a 5'-end 5'-phospho-2'-deoxyribonucleoside-DNA + H(+)</text>
        <dbReference type="Rhea" id="RHEA:66592"/>
        <dbReference type="Rhea" id="RHEA-COMP:13180"/>
        <dbReference type="Rhea" id="RHEA-COMP:16897"/>
        <dbReference type="Rhea" id="RHEA-COMP:17067"/>
        <dbReference type="ChEBI" id="CHEBI:15378"/>
        <dbReference type="ChEBI" id="CHEBI:136412"/>
        <dbReference type="ChEBI" id="CHEBI:157695"/>
        <dbReference type="ChEBI" id="CHEBI:167181"/>
        <dbReference type="EC" id="4.2.99.18"/>
    </reaction>
</comment>
<evidence type="ECO:0000256" key="2">
    <source>
        <dbReference type="ARBA" id="ARBA00009409"/>
    </source>
</evidence>
<sequence length="269" mass="30387">MPELPEVETTRRGIQPYVEHKHIHSVTIRERRLRWPVSDTLTSLSMARVNKLERRAKYLILYLPDGFIIIHLGMSGSLRVVDSSAPIGKHDHIDLLMDDGKIVRYNDPRRFGSVLWVDDWENHPLFTKLGPEPLDEAFDADYLYQQAKEKKAPIKQFIMDNKNVVGVGNIYASEALFLSGIHPKRPAGSISKKRITQLVAHIKKTLTAAITQGGTTLRDFVGGDGKPGYFQQQLNVYGRGGEPCTACQTRLKEIKLGQRASVYCPKCQH</sequence>
<feature type="active site" description="Proton donor; for delta-elimination activity" evidence="15">
    <location>
        <position position="259"/>
    </location>
</feature>
<dbReference type="NCBIfam" id="NF002211">
    <property type="entry name" value="PRK01103.1"/>
    <property type="match status" value="1"/>
</dbReference>
<comment type="subunit">
    <text evidence="3 15">Monomer.</text>
</comment>
<dbReference type="InterPro" id="IPR020629">
    <property type="entry name" value="FPG_Glyclase"/>
</dbReference>
<dbReference type="FunFam" id="3.20.190.10:FF:000001">
    <property type="entry name" value="Formamidopyrimidine-DNA glycosylase"/>
    <property type="match status" value="1"/>
</dbReference>
<feature type="active site" description="Schiff-base intermediate with DNA" evidence="15">
    <location>
        <position position="2"/>
    </location>
</feature>
<dbReference type="EC" id="3.2.2.23" evidence="15"/>
<dbReference type="FunFam" id="1.10.8.50:FF:000003">
    <property type="entry name" value="Formamidopyrimidine-DNA glycosylase"/>
    <property type="match status" value="1"/>
</dbReference>
<evidence type="ECO:0000259" key="17">
    <source>
        <dbReference type="PROSITE" id="PS51068"/>
    </source>
</evidence>
<dbReference type="InterPro" id="IPR012319">
    <property type="entry name" value="FPG_cat"/>
</dbReference>
<dbReference type="Pfam" id="PF06831">
    <property type="entry name" value="H2TH"/>
    <property type="match status" value="1"/>
</dbReference>
<comment type="catalytic activity">
    <reaction evidence="1 15">
        <text>Hydrolysis of DNA containing ring-opened 7-methylguanine residues, releasing 2,6-diamino-4-hydroxy-5-(N-methyl)formamidopyrimidine.</text>
        <dbReference type="EC" id="3.2.2.23"/>
    </reaction>
</comment>
<keyword evidence="19" id="KW-1185">Reference proteome</keyword>
<keyword evidence="5 15" id="KW-0227">DNA damage</keyword>
<keyword evidence="12 15" id="KW-0511">Multifunctional enzyme</keyword>
<evidence type="ECO:0000256" key="3">
    <source>
        <dbReference type="ARBA" id="ARBA00011245"/>
    </source>
</evidence>
<evidence type="ECO:0000256" key="11">
    <source>
        <dbReference type="ARBA" id="ARBA00023239"/>
    </source>
</evidence>
<reference evidence="18" key="1">
    <citation type="submission" date="2022-07" db="EMBL/GenBank/DDBJ databases">
        <title>Alkalimarinus sp. nov., isolated from gut of a Alitta virens.</title>
        <authorList>
            <person name="Yang A.I."/>
            <person name="Shin N.-R."/>
        </authorList>
    </citation>
    <scope>NUCLEOTIDE SEQUENCE</scope>
    <source>
        <strain evidence="18">FA028</strain>
    </source>
</reference>
<name>A0A9E8HI17_9ALTE</name>
<dbReference type="NCBIfam" id="TIGR00577">
    <property type="entry name" value="fpg"/>
    <property type="match status" value="1"/>
</dbReference>
<evidence type="ECO:0000256" key="10">
    <source>
        <dbReference type="ARBA" id="ARBA00023204"/>
    </source>
</evidence>
<evidence type="ECO:0000256" key="12">
    <source>
        <dbReference type="ARBA" id="ARBA00023268"/>
    </source>
</evidence>
<accession>A0A9E8HI17</accession>
<dbReference type="SMART" id="SM00898">
    <property type="entry name" value="Fapy_DNA_glyco"/>
    <property type="match status" value="1"/>
</dbReference>
<dbReference type="Gene3D" id="1.10.8.50">
    <property type="match status" value="1"/>
</dbReference>
<dbReference type="GO" id="GO:0140078">
    <property type="term" value="F:class I DNA-(apurinic or apyrimidinic site) endonuclease activity"/>
    <property type="evidence" value="ECO:0007669"/>
    <property type="project" value="UniProtKB-EC"/>
</dbReference>
<keyword evidence="11 15" id="KW-0456">Lyase</keyword>
<dbReference type="GO" id="GO:0006284">
    <property type="term" value="P:base-excision repair"/>
    <property type="evidence" value="ECO:0007669"/>
    <property type="project" value="InterPro"/>
</dbReference>
<evidence type="ECO:0000256" key="9">
    <source>
        <dbReference type="ARBA" id="ARBA00023125"/>
    </source>
</evidence>
<keyword evidence="7 15" id="KW-0378">Hydrolase</keyword>
<dbReference type="Proteomes" id="UP001164472">
    <property type="component" value="Chromosome"/>
</dbReference>
<protein>
    <recommendedName>
        <fullName evidence="15">Formamidopyrimidine-DNA glycosylase</fullName>
        <shortName evidence="15">Fapy-DNA glycosylase</shortName>
        <ecNumber evidence="15">3.2.2.23</ecNumber>
    </recommendedName>
    <alternativeName>
        <fullName evidence="15">DNA-(apurinic or apyrimidinic site) lyase MutM</fullName>
        <shortName evidence="15">AP lyase MutM</shortName>
        <ecNumber evidence="15">4.2.99.18</ecNumber>
    </alternativeName>
</protein>
<evidence type="ECO:0000256" key="7">
    <source>
        <dbReference type="ARBA" id="ARBA00022801"/>
    </source>
</evidence>
<evidence type="ECO:0000256" key="4">
    <source>
        <dbReference type="ARBA" id="ARBA00022723"/>
    </source>
</evidence>
<keyword evidence="10 15" id="KW-0234">DNA repair</keyword>
<keyword evidence="13 15" id="KW-0326">Glycosidase</keyword>
<evidence type="ECO:0000256" key="5">
    <source>
        <dbReference type="ARBA" id="ARBA00022763"/>
    </source>
</evidence>
<feature type="domain" description="Formamidopyrimidine-DNA glycosylase catalytic" evidence="17">
    <location>
        <begin position="2"/>
        <end position="112"/>
    </location>
</feature>
<dbReference type="RefSeq" id="WP_251812653.1">
    <property type="nucleotide sequence ID" value="NZ_CP101527.1"/>
</dbReference>
<evidence type="ECO:0000256" key="8">
    <source>
        <dbReference type="ARBA" id="ARBA00022833"/>
    </source>
</evidence>
<dbReference type="GO" id="GO:0008270">
    <property type="term" value="F:zinc ion binding"/>
    <property type="evidence" value="ECO:0007669"/>
    <property type="project" value="UniProtKB-UniRule"/>
</dbReference>
<dbReference type="PANTHER" id="PTHR22993">
    <property type="entry name" value="FORMAMIDOPYRIMIDINE-DNA GLYCOSYLASE"/>
    <property type="match status" value="1"/>
</dbReference>
<dbReference type="PROSITE" id="PS51068">
    <property type="entry name" value="FPG_CAT"/>
    <property type="match status" value="1"/>
</dbReference>
<evidence type="ECO:0000256" key="13">
    <source>
        <dbReference type="ARBA" id="ARBA00023295"/>
    </source>
</evidence>
<evidence type="ECO:0000256" key="15">
    <source>
        <dbReference type="HAMAP-Rule" id="MF_00103"/>
    </source>
</evidence>
<dbReference type="CDD" id="cd08966">
    <property type="entry name" value="EcFpg-like_N"/>
    <property type="match status" value="1"/>
</dbReference>
<dbReference type="EMBL" id="CP101527">
    <property type="protein sequence ID" value="UZW74567.1"/>
    <property type="molecule type" value="Genomic_DNA"/>
</dbReference>
<dbReference type="InterPro" id="IPR035937">
    <property type="entry name" value="FPG_N"/>
</dbReference>
<keyword evidence="9 15" id="KW-0238">DNA-binding</keyword>
<dbReference type="InterPro" id="IPR015886">
    <property type="entry name" value="H2TH_FPG"/>
</dbReference>
<gene>
    <name evidence="15 18" type="primary">mutM</name>
    <name evidence="15" type="synonym">fpg</name>
    <name evidence="18" type="ORF">NNL22_16315</name>
</gene>
<dbReference type="PROSITE" id="PS51066">
    <property type="entry name" value="ZF_FPG_2"/>
    <property type="match status" value="1"/>
</dbReference>
<comment type="similarity">
    <text evidence="2 15">Belongs to the FPG family.</text>
</comment>
<evidence type="ECO:0000313" key="18">
    <source>
        <dbReference type="EMBL" id="UZW74567.1"/>
    </source>
</evidence>
<dbReference type="HAMAP" id="MF_00103">
    <property type="entry name" value="Fapy_DNA_glycosyl"/>
    <property type="match status" value="1"/>
</dbReference>
<keyword evidence="4 15" id="KW-0479">Metal-binding</keyword>
<feature type="binding site" evidence="15">
    <location>
        <position position="109"/>
    </location>
    <ligand>
        <name>DNA</name>
        <dbReference type="ChEBI" id="CHEBI:16991"/>
    </ligand>
</feature>
<dbReference type="Gene3D" id="3.20.190.10">
    <property type="entry name" value="MutM-like, N-terminal"/>
    <property type="match status" value="1"/>
</dbReference>
<dbReference type="SMART" id="SM01232">
    <property type="entry name" value="H2TH"/>
    <property type="match status" value="1"/>
</dbReference>
<dbReference type="GO" id="GO:0034039">
    <property type="term" value="F:8-oxo-7,8-dihydroguanine DNA N-glycosylase activity"/>
    <property type="evidence" value="ECO:0007669"/>
    <property type="project" value="TreeGrafter"/>
</dbReference>
<dbReference type="PANTHER" id="PTHR22993:SF9">
    <property type="entry name" value="FORMAMIDOPYRIMIDINE-DNA GLYCOSYLASE"/>
    <property type="match status" value="1"/>
</dbReference>
<evidence type="ECO:0000256" key="14">
    <source>
        <dbReference type="ARBA" id="ARBA00044632"/>
    </source>
</evidence>
<dbReference type="KEGG" id="asem:NNL22_16315"/>
<comment type="cofactor">
    <cofactor evidence="15">
        <name>Zn(2+)</name>
        <dbReference type="ChEBI" id="CHEBI:29105"/>
    </cofactor>
    <text evidence="15">Binds 1 zinc ion per subunit.</text>
</comment>
<evidence type="ECO:0000256" key="6">
    <source>
        <dbReference type="ARBA" id="ARBA00022771"/>
    </source>
</evidence>
<evidence type="ECO:0000313" key="19">
    <source>
        <dbReference type="Proteomes" id="UP001164472"/>
    </source>
</evidence>
<feature type="binding site" evidence="15">
    <location>
        <position position="90"/>
    </location>
    <ligand>
        <name>DNA</name>
        <dbReference type="ChEBI" id="CHEBI:16991"/>
    </ligand>
</feature>
<dbReference type="Pfam" id="PF06827">
    <property type="entry name" value="zf-FPG_IleRS"/>
    <property type="match status" value="1"/>
</dbReference>